<evidence type="ECO:0000256" key="2">
    <source>
        <dbReference type="SAM" id="SignalP"/>
    </source>
</evidence>
<evidence type="ECO:0000313" key="5">
    <source>
        <dbReference type="EMBL" id="PQJ74612.1"/>
    </source>
</evidence>
<dbReference type="InterPro" id="IPR015943">
    <property type="entry name" value="WD40/YVTN_repeat-like_dom_sf"/>
</dbReference>
<dbReference type="SMART" id="SM00564">
    <property type="entry name" value="PQQ"/>
    <property type="match status" value="7"/>
</dbReference>
<accession>A0A2S7WBK1</accession>
<organism evidence="5 6">
    <name type="scientific">Polaribacter gangjinensis</name>
    <dbReference type="NCBI Taxonomy" id="574710"/>
    <lineage>
        <taxon>Bacteria</taxon>
        <taxon>Pseudomonadati</taxon>
        <taxon>Bacteroidota</taxon>
        <taxon>Flavobacteriia</taxon>
        <taxon>Flavobacteriales</taxon>
        <taxon>Flavobacteriaceae</taxon>
    </lineage>
</organism>
<dbReference type="SUPFAM" id="SSF50998">
    <property type="entry name" value="Quinoprotein alcohol dehydrogenase-like"/>
    <property type="match status" value="1"/>
</dbReference>
<dbReference type="InterPro" id="IPR011047">
    <property type="entry name" value="Quinoprotein_ADH-like_sf"/>
</dbReference>
<dbReference type="Gene3D" id="2.130.10.10">
    <property type="entry name" value="YVTN repeat-like/Quinoprotein amine dehydrogenase"/>
    <property type="match status" value="2"/>
</dbReference>
<proteinExistence type="predicted"/>
<dbReference type="Pfam" id="PF13360">
    <property type="entry name" value="PQQ_2"/>
    <property type="match status" value="2"/>
</dbReference>
<dbReference type="PANTHER" id="PTHR34512">
    <property type="entry name" value="CELL SURFACE PROTEIN"/>
    <property type="match status" value="1"/>
</dbReference>
<evidence type="ECO:0000259" key="3">
    <source>
        <dbReference type="Pfam" id="PF13360"/>
    </source>
</evidence>
<feature type="domain" description="Pyrrolo-quinoline quinone repeat" evidence="3">
    <location>
        <begin position="170"/>
        <end position="381"/>
    </location>
</feature>
<gene>
    <name evidence="5" type="ORF">BTO13_04785</name>
</gene>
<dbReference type="Pfam" id="PF18962">
    <property type="entry name" value="Por_Secre_tail"/>
    <property type="match status" value="1"/>
</dbReference>
<protein>
    <submittedName>
        <fullName evidence="5">Uncharacterized protein</fullName>
    </submittedName>
</protein>
<dbReference type="EMBL" id="MSCL01000001">
    <property type="protein sequence ID" value="PQJ74612.1"/>
    <property type="molecule type" value="Genomic_DNA"/>
</dbReference>
<name>A0A2S7WBK1_9FLAO</name>
<feature type="domain" description="Secretion system C-terminal sorting" evidence="4">
    <location>
        <begin position="424"/>
        <end position="494"/>
    </location>
</feature>
<keyword evidence="6" id="KW-1185">Reference proteome</keyword>
<feature type="chain" id="PRO_5015714584" evidence="2">
    <location>
        <begin position="19"/>
        <end position="495"/>
    </location>
</feature>
<evidence type="ECO:0000259" key="4">
    <source>
        <dbReference type="Pfam" id="PF18962"/>
    </source>
</evidence>
<dbReference type="Proteomes" id="UP000237608">
    <property type="component" value="Unassembled WGS sequence"/>
</dbReference>
<dbReference type="InterPro" id="IPR002372">
    <property type="entry name" value="PQQ_rpt_dom"/>
</dbReference>
<comment type="caution">
    <text evidence="5">The sequence shown here is derived from an EMBL/GenBank/DDBJ whole genome shotgun (WGS) entry which is preliminary data.</text>
</comment>
<dbReference type="AlphaFoldDB" id="A0A2S7WBK1"/>
<feature type="domain" description="Pyrrolo-quinoline quinone repeat" evidence="3">
    <location>
        <begin position="40"/>
        <end position="134"/>
    </location>
</feature>
<keyword evidence="1 2" id="KW-0732">Signal</keyword>
<dbReference type="InterPro" id="IPR018391">
    <property type="entry name" value="PQQ_b-propeller_rpt"/>
</dbReference>
<dbReference type="OrthoDB" id="1491323at2"/>
<dbReference type="InterPro" id="IPR026444">
    <property type="entry name" value="Secre_tail"/>
</dbReference>
<evidence type="ECO:0000313" key="6">
    <source>
        <dbReference type="Proteomes" id="UP000237608"/>
    </source>
</evidence>
<dbReference type="Gene3D" id="2.40.10.480">
    <property type="match status" value="1"/>
</dbReference>
<dbReference type="RefSeq" id="WP_105045762.1">
    <property type="nucleotide sequence ID" value="NZ_CP150662.1"/>
</dbReference>
<reference evidence="5 6" key="1">
    <citation type="submission" date="2016-12" db="EMBL/GenBank/DDBJ databases">
        <title>Trade-off between light-utilization and light-protection in marine flavobacteria.</title>
        <authorList>
            <person name="Kumagai Y."/>
            <person name="Yoshizawa S."/>
            <person name="Kogure K."/>
            <person name="Iwasaki W."/>
        </authorList>
    </citation>
    <scope>NUCLEOTIDE SEQUENCE [LARGE SCALE GENOMIC DNA]</scope>
    <source>
        <strain evidence="5 6">KCTC 22729</strain>
    </source>
</reference>
<dbReference type="PANTHER" id="PTHR34512:SF30">
    <property type="entry name" value="OUTER MEMBRANE PROTEIN ASSEMBLY FACTOR BAMB"/>
    <property type="match status" value="1"/>
</dbReference>
<evidence type="ECO:0000256" key="1">
    <source>
        <dbReference type="ARBA" id="ARBA00022729"/>
    </source>
</evidence>
<dbReference type="NCBIfam" id="TIGR04183">
    <property type="entry name" value="Por_Secre_tail"/>
    <property type="match status" value="1"/>
</dbReference>
<feature type="signal peptide" evidence="2">
    <location>
        <begin position="1"/>
        <end position="18"/>
    </location>
</feature>
<sequence>MKKNYTLLGLFFTLFAFAQTPTIVWNYALPEKIDRTNPAIASDGTIYIACDYTTRNTLTYATTPRNIFAINPNGTLKWEAPVNEGTLLDKVDQIQSSPSVSADGSIYIGGHFSRRVFRFNAATGDTLRTMNIGSRIRYTAPAFATNGDVYVLGRNNNDRGVRNLKADLTAQNWVFAAGIDFNSTPAIAKDGTIYAVSTNLSIYAINPDGTQKWTAVYGETGGYASSAIALGNDGTVYVSAKLNTAGDGVLKAYNPVDGTEKWSVTLTGTNVEQGGPSVAADGTVYLGNTGGILNAYNPADGSVKWSFTASGGIEVVPAIDNFGRIYFGTTTGNFYVLNSNGTEAYDMLDLGDKINSSVGIDKDGKIYVAATDAGVGKLYALTTTATGLQAGAWPMYGGNARHTSNANDATLSTVNISAIDDFNVYPNPVNNGGFYISSSLNGMKSIEIINMLGKQVFSKNIENNELISTSNLNAGIYILRVTIDNKVATTKLIIK</sequence>